<name>A0A2N9YJA0_9GAMM</name>
<dbReference type="GO" id="GO:0004519">
    <property type="term" value="F:endonuclease activity"/>
    <property type="evidence" value="ECO:0007669"/>
    <property type="project" value="InterPro"/>
</dbReference>
<keyword evidence="2" id="KW-1185">Reference proteome</keyword>
<dbReference type="GO" id="GO:0003723">
    <property type="term" value="F:RNA binding"/>
    <property type="evidence" value="ECO:0007669"/>
    <property type="project" value="InterPro"/>
</dbReference>
<dbReference type="KEGG" id="blep:AL038_13750"/>
<dbReference type="Pfam" id="PF09907">
    <property type="entry name" value="HigB_toxin"/>
    <property type="match status" value="1"/>
</dbReference>
<dbReference type="OrthoDB" id="9799912at2"/>
<dbReference type="GO" id="GO:0110001">
    <property type="term" value="C:toxin-antitoxin complex"/>
    <property type="evidence" value="ECO:0007669"/>
    <property type="project" value="InterPro"/>
</dbReference>
<dbReference type="InterPro" id="IPR018669">
    <property type="entry name" value="Toxin_HigB"/>
</dbReference>
<reference evidence="2" key="1">
    <citation type="submission" date="2016-12" db="EMBL/GenBank/DDBJ databases">
        <title>Complete Genome Sequence of Beggiatoa leptomitiformis D-401.</title>
        <authorList>
            <person name="Fomenkov A."/>
            <person name="Vincze T."/>
            <person name="Grabovich M."/>
            <person name="Anton B.P."/>
            <person name="Dubinina G."/>
            <person name="Orlova M."/>
            <person name="Belousova E."/>
            <person name="Roberts R.J."/>
        </authorList>
    </citation>
    <scope>NUCLEOTIDE SEQUENCE [LARGE SCALE GENOMIC DNA]</scope>
    <source>
        <strain evidence="2">D-401</strain>
    </source>
</reference>
<dbReference type="Proteomes" id="UP000234271">
    <property type="component" value="Chromosome"/>
</dbReference>
<protein>
    <submittedName>
        <fullName evidence="1">Type II toxin-antitoxin system HigB family toxin</fullName>
    </submittedName>
</protein>
<dbReference type="EMBL" id="CP018889">
    <property type="protein sequence ID" value="AUI70597.1"/>
    <property type="molecule type" value="Genomic_DNA"/>
</dbReference>
<gene>
    <name evidence="1" type="ORF">BLE401_10510</name>
</gene>
<sequence>MRVISHKKIRDFYEQHPTVKSSLEAFYNIIKYTDFDSFNDLRKTFPSADIVNKCTVFNVGGNKVRVIAAIHYNKHRIYIKWVLTHEEYDKNSWKKECSN</sequence>
<accession>A0A2N9YJA0</accession>
<proteinExistence type="predicted"/>
<dbReference type="AlphaFoldDB" id="A0A2N9YJA0"/>
<organism evidence="1 2">
    <name type="scientific">Beggiatoa leptomitoformis</name>
    <dbReference type="NCBI Taxonomy" id="288004"/>
    <lineage>
        <taxon>Bacteria</taxon>
        <taxon>Pseudomonadati</taxon>
        <taxon>Pseudomonadota</taxon>
        <taxon>Gammaproteobacteria</taxon>
        <taxon>Thiotrichales</taxon>
        <taxon>Thiotrichaceae</taxon>
        <taxon>Beggiatoa</taxon>
    </lineage>
</organism>
<evidence type="ECO:0000313" key="1">
    <source>
        <dbReference type="EMBL" id="AUI70597.1"/>
    </source>
</evidence>
<evidence type="ECO:0000313" key="2">
    <source>
        <dbReference type="Proteomes" id="UP000234271"/>
    </source>
</evidence>
<dbReference type="STRING" id="288004.AL038_13750"/>